<dbReference type="AlphaFoldDB" id="A0AAU9TPZ4"/>
<dbReference type="PANTHER" id="PTHR46481:SF10">
    <property type="entry name" value="ZINC FINGER BED DOMAIN-CONTAINING PROTEIN 39"/>
    <property type="match status" value="1"/>
</dbReference>
<dbReference type="SUPFAM" id="SSF57667">
    <property type="entry name" value="beta-beta-alpha zinc fingers"/>
    <property type="match status" value="1"/>
</dbReference>
<evidence type="ECO:0000313" key="10">
    <source>
        <dbReference type="EMBL" id="CAH2088778.1"/>
    </source>
</evidence>
<feature type="domain" description="BED-type" evidence="9">
    <location>
        <begin position="5"/>
        <end position="50"/>
    </location>
</feature>
<keyword evidence="2" id="KW-0479">Metal-binding</keyword>
<keyword evidence="11" id="KW-1185">Reference proteome</keyword>
<dbReference type="InterPro" id="IPR003656">
    <property type="entry name" value="Znf_BED"/>
</dbReference>
<evidence type="ECO:0000256" key="1">
    <source>
        <dbReference type="ARBA" id="ARBA00004123"/>
    </source>
</evidence>
<sequence>MTSRRKHSSLWMHFTEEKESKRAKCKYCSSYISFAGGSNGNLTRHIKTKHSAISLVSERQDFINLSDSDPHQTSQTASRNGNSQFLAISSSSSTSAVSSLQNSITQYIHKPPPIRKVEEIDRQVVKMVAKGHNALRIVEEPEMRKLIQLVSNCPGYQLPSRKTLSTNLMSNVHQELQSEARIKIKAAVALSLTTDSWTSSNNESYIAVTAHFIEFIDDETKLCSILLTCESFSDRHKREFM</sequence>
<gene>
    <name evidence="10" type="ORF">EEDITHA_LOCUS4910</name>
</gene>
<dbReference type="GO" id="GO:0009791">
    <property type="term" value="P:post-embryonic development"/>
    <property type="evidence" value="ECO:0007669"/>
    <property type="project" value="UniProtKB-ARBA"/>
</dbReference>
<protein>
    <recommendedName>
        <fullName evidence="9">BED-type domain-containing protein</fullName>
    </recommendedName>
</protein>
<proteinExistence type="predicted"/>
<evidence type="ECO:0000256" key="3">
    <source>
        <dbReference type="ARBA" id="ARBA00022771"/>
    </source>
</evidence>
<accession>A0AAU9TPZ4</accession>
<dbReference type="InterPro" id="IPR036236">
    <property type="entry name" value="Znf_C2H2_sf"/>
</dbReference>
<dbReference type="SMART" id="SM00614">
    <property type="entry name" value="ZnF_BED"/>
    <property type="match status" value="1"/>
</dbReference>
<keyword evidence="7" id="KW-0539">Nucleus</keyword>
<evidence type="ECO:0000256" key="8">
    <source>
        <dbReference type="PROSITE-ProRule" id="PRU00027"/>
    </source>
</evidence>
<keyword evidence="3 8" id="KW-0863">Zinc-finger</keyword>
<evidence type="ECO:0000256" key="7">
    <source>
        <dbReference type="ARBA" id="ARBA00023242"/>
    </source>
</evidence>
<dbReference type="GO" id="GO:0003677">
    <property type="term" value="F:DNA binding"/>
    <property type="evidence" value="ECO:0007669"/>
    <property type="project" value="InterPro"/>
</dbReference>
<evidence type="ECO:0000256" key="6">
    <source>
        <dbReference type="ARBA" id="ARBA00023163"/>
    </source>
</evidence>
<dbReference type="GO" id="GO:0008270">
    <property type="term" value="F:zinc ion binding"/>
    <property type="evidence" value="ECO:0007669"/>
    <property type="project" value="UniProtKB-KW"/>
</dbReference>
<dbReference type="GO" id="GO:0005634">
    <property type="term" value="C:nucleus"/>
    <property type="evidence" value="ECO:0007669"/>
    <property type="project" value="UniProtKB-SubCell"/>
</dbReference>
<comment type="subcellular location">
    <subcellularLocation>
        <location evidence="1">Nucleus</location>
    </subcellularLocation>
</comment>
<reference evidence="10" key="1">
    <citation type="submission" date="2022-03" db="EMBL/GenBank/DDBJ databases">
        <authorList>
            <person name="Tunstrom K."/>
        </authorList>
    </citation>
    <scope>NUCLEOTIDE SEQUENCE</scope>
</reference>
<dbReference type="InterPro" id="IPR052035">
    <property type="entry name" value="ZnF_BED_domain_contain"/>
</dbReference>
<evidence type="ECO:0000259" key="9">
    <source>
        <dbReference type="PROSITE" id="PS50808"/>
    </source>
</evidence>
<dbReference type="EMBL" id="CAKOGL010000007">
    <property type="protein sequence ID" value="CAH2088778.1"/>
    <property type="molecule type" value="Genomic_DNA"/>
</dbReference>
<evidence type="ECO:0000256" key="4">
    <source>
        <dbReference type="ARBA" id="ARBA00022833"/>
    </source>
</evidence>
<dbReference type="PANTHER" id="PTHR46481">
    <property type="entry name" value="ZINC FINGER BED DOMAIN-CONTAINING PROTEIN 4"/>
    <property type="match status" value="1"/>
</dbReference>
<dbReference type="Proteomes" id="UP001153954">
    <property type="component" value="Unassembled WGS sequence"/>
</dbReference>
<evidence type="ECO:0000256" key="5">
    <source>
        <dbReference type="ARBA" id="ARBA00023015"/>
    </source>
</evidence>
<organism evidence="10 11">
    <name type="scientific">Euphydryas editha</name>
    <name type="common">Edith's checkerspot</name>
    <dbReference type="NCBI Taxonomy" id="104508"/>
    <lineage>
        <taxon>Eukaryota</taxon>
        <taxon>Metazoa</taxon>
        <taxon>Ecdysozoa</taxon>
        <taxon>Arthropoda</taxon>
        <taxon>Hexapoda</taxon>
        <taxon>Insecta</taxon>
        <taxon>Pterygota</taxon>
        <taxon>Neoptera</taxon>
        <taxon>Endopterygota</taxon>
        <taxon>Lepidoptera</taxon>
        <taxon>Glossata</taxon>
        <taxon>Ditrysia</taxon>
        <taxon>Papilionoidea</taxon>
        <taxon>Nymphalidae</taxon>
        <taxon>Nymphalinae</taxon>
        <taxon>Euphydryas</taxon>
    </lineage>
</organism>
<dbReference type="Pfam" id="PF02892">
    <property type="entry name" value="zf-BED"/>
    <property type="match status" value="1"/>
</dbReference>
<keyword evidence="6" id="KW-0804">Transcription</keyword>
<evidence type="ECO:0000313" key="11">
    <source>
        <dbReference type="Proteomes" id="UP001153954"/>
    </source>
</evidence>
<evidence type="ECO:0000256" key="2">
    <source>
        <dbReference type="ARBA" id="ARBA00022723"/>
    </source>
</evidence>
<dbReference type="PROSITE" id="PS50808">
    <property type="entry name" value="ZF_BED"/>
    <property type="match status" value="1"/>
</dbReference>
<comment type="caution">
    <text evidence="10">The sequence shown here is derived from an EMBL/GenBank/DDBJ whole genome shotgun (WGS) entry which is preliminary data.</text>
</comment>
<name>A0AAU9TPZ4_EUPED</name>
<keyword evidence="4" id="KW-0862">Zinc</keyword>
<keyword evidence="5" id="KW-0805">Transcription regulation</keyword>
<dbReference type="SUPFAM" id="SSF140996">
    <property type="entry name" value="Hermes dimerisation domain"/>
    <property type="match status" value="1"/>
</dbReference>